<keyword evidence="3" id="KW-1185">Reference proteome</keyword>
<protein>
    <submittedName>
        <fullName evidence="2">Tat pathway signal sequence domain protein</fullName>
    </submittedName>
</protein>
<keyword evidence="1" id="KW-0732">Signal</keyword>
<feature type="signal peptide" evidence="1">
    <location>
        <begin position="1"/>
        <end position="41"/>
    </location>
</feature>
<dbReference type="STRING" id="887898.HMPREF0551_0343"/>
<proteinExistence type="predicted"/>
<accession>E7RTS4</accession>
<reference evidence="2 3" key="1">
    <citation type="submission" date="2010-12" db="EMBL/GenBank/DDBJ databases">
        <authorList>
            <person name="Muzny D."/>
            <person name="Qin X."/>
            <person name="Deng J."/>
            <person name="Jiang H."/>
            <person name="Liu Y."/>
            <person name="Qu J."/>
            <person name="Song X.-Z."/>
            <person name="Zhang L."/>
            <person name="Thornton R."/>
            <person name="Coyle M."/>
            <person name="Francisco L."/>
            <person name="Jackson L."/>
            <person name="Javaid M."/>
            <person name="Korchina V."/>
            <person name="Kovar C."/>
            <person name="Mata R."/>
            <person name="Mathew T."/>
            <person name="Ngo R."/>
            <person name="Nguyen L."/>
            <person name="Nguyen N."/>
            <person name="Okwuonu G."/>
            <person name="Ongeri F."/>
            <person name="Pham C."/>
            <person name="Simmons D."/>
            <person name="Wilczek-Boney K."/>
            <person name="Hale W."/>
            <person name="Jakkamsetti A."/>
            <person name="Pham P."/>
            <person name="Ruth R."/>
            <person name="San Lucas F."/>
            <person name="Warren J."/>
            <person name="Zhang J."/>
            <person name="Zhao Z."/>
            <person name="Zhou C."/>
            <person name="Zhu D."/>
            <person name="Lee S."/>
            <person name="Bess C."/>
            <person name="Blankenburg K."/>
            <person name="Forbes L."/>
            <person name="Fu Q."/>
            <person name="Gubbala S."/>
            <person name="Hirani K."/>
            <person name="Jayaseelan J.C."/>
            <person name="Lara F."/>
            <person name="Munidasa M."/>
            <person name="Palculict T."/>
            <person name="Patil S."/>
            <person name="Pu L.-L."/>
            <person name="Saada N."/>
            <person name="Tang L."/>
            <person name="Weissenberger G."/>
            <person name="Zhu Y."/>
            <person name="Hemphill L."/>
            <person name="Shang Y."/>
            <person name="Youmans B."/>
            <person name="Ayvaz T."/>
            <person name="Ross M."/>
            <person name="Santibanez J."/>
            <person name="Aqrawi P."/>
            <person name="Gross S."/>
            <person name="Joshi V."/>
            <person name="Fowler G."/>
            <person name="Nazareth L."/>
            <person name="Reid J."/>
            <person name="Worley K."/>
            <person name="Petrosino J."/>
            <person name="Highlander S."/>
            <person name="Gibbs R."/>
        </authorList>
    </citation>
    <scope>NUCLEOTIDE SEQUENCE [LARGE SCALE GENOMIC DNA]</scope>
    <source>
        <strain evidence="2 3">ATCC 51599</strain>
    </source>
</reference>
<organism evidence="2 3">
    <name type="scientific">Lautropia mirabilis ATCC 51599</name>
    <dbReference type="NCBI Taxonomy" id="887898"/>
    <lineage>
        <taxon>Bacteria</taxon>
        <taxon>Pseudomonadati</taxon>
        <taxon>Pseudomonadota</taxon>
        <taxon>Betaproteobacteria</taxon>
        <taxon>Burkholderiales</taxon>
        <taxon>Burkholderiaceae</taxon>
        <taxon>Lautropia</taxon>
    </lineage>
</organism>
<feature type="chain" id="PRO_5003224244" evidence="1">
    <location>
        <begin position="42"/>
        <end position="237"/>
    </location>
</feature>
<dbReference type="AlphaFoldDB" id="E7RTS4"/>
<dbReference type="Proteomes" id="UP000011021">
    <property type="component" value="Unassembled WGS sequence"/>
</dbReference>
<gene>
    <name evidence="2" type="ORF">HMPREF0551_0343</name>
</gene>
<evidence type="ECO:0000313" key="3">
    <source>
        <dbReference type="Proteomes" id="UP000011021"/>
    </source>
</evidence>
<evidence type="ECO:0000313" key="2">
    <source>
        <dbReference type="EMBL" id="EFV96160.1"/>
    </source>
</evidence>
<sequence length="237" mass="25044">MFPMTMKATEVSLPASRRFSLRHFLSALGLGLVTAATPAQAQVHKCVVDGKVSYQAMPCSAGVDAGLKLPGSAGAGNAAASPRMPWTGLKVGMTVAEVQKQVSGLTPPLKPDSLMNGARELLAKEVKVAGETFRAGYYFLKGGLYQVSMTTEPLVRESDEILAMYPKVQAQLLKALGPASGEVPLKDHGSGLLGRTRWDDAAGNNMAWVTVGPASRRGKALLTFGYRPEGAVPFKPM</sequence>
<name>E7RTS4_9BURK</name>
<comment type="caution">
    <text evidence="2">The sequence shown here is derived from an EMBL/GenBank/DDBJ whole genome shotgun (WGS) entry which is preliminary data.</text>
</comment>
<dbReference type="EMBL" id="AEQP01000001">
    <property type="protein sequence ID" value="EFV96160.1"/>
    <property type="molecule type" value="Genomic_DNA"/>
</dbReference>
<dbReference type="HOGENOM" id="CLU_097885_0_0_4"/>
<evidence type="ECO:0000256" key="1">
    <source>
        <dbReference type="SAM" id="SignalP"/>
    </source>
</evidence>